<dbReference type="PANTHER" id="PTHR44051">
    <property type="entry name" value="GLUTATHIONE S-TRANSFERASE-RELATED"/>
    <property type="match status" value="1"/>
</dbReference>
<dbReference type="InterPro" id="IPR010987">
    <property type="entry name" value="Glutathione-S-Trfase_C-like"/>
</dbReference>
<dbReference type="EMBL" id="CP031222">
    <property type="protein sequence ID" value="AXI04210.1"/>
    <property type="molecule type" value="Genomic_DNA"/>
</dbReference>
<keyword evidence="3" id="KW-0808">Transferase</keyword>
<keyword evidence="4" id="KW-1185">Reference proteome</keyword>
<dbReference type="CDD" id="cd00570">
    <property type="entry name" value="GST_N_family"/>
    <property type="match status" value="1"/>
</dbReference>
<dbReference type="Pfam" id="PF13417">
    <property type="entry name" value="GST_N_3"/>
    <property type="match status" value="1"/>
</dbReference>
<dbReference type="InterPro" id="IPR036282">
    <property type="entry name" value="Glutathione-S-Trfase_C_sf"/>
</dbReference>
<dbReference type="Pfam" id="PF13410">
    <property type="entry name" value="GST_C_2"/>
    <property type="match status" value="1"/>
</dbReference>
<feature type="domain" description="GST C-terminal" evidence="2">
    <location>
        <begin position="85"/>
        <end position="225"/>
    </location>
</feature>
<protein>
    <submittedName>
        <fullName evidence="3">Glutathione S-transferase family protein</fullName>
    </submittedName>
</protein>
<organism evidence="3 4">
    <name type="scientific">Aquirhabdus parva</name>
    <dbReference type="NCBI Taxonomy" id="2283318"/>
    <lineage>
        <taxon>Bacteria</taxon>
        <taxon>Pseudomonadati</taxon>
        <taxon>Pseudomonadota</taxon>
        <taxon>Gammaproteobacteria</taxon>
        <taxon>Moraxellales</taxon>
        <taxon>Moraxellaceae</taxon>
        <taxon>Aquirhabdus</taxon>
    </lineage>
</organism>
<proteinExistence type="predicted"/>
<dbReference type="Gene3D" id="3.40.30.10">
    <property type="entry name" value="Glutaredoxin"/>
    <property type="match status" value="1"/>
</dbReference>
<gene>
    <name evidence="3" type="ORF">HYN46_16005</name>
</gene>
<sequence>MSQNIVLHQWEISPFCRKTALTLDHKGLAYEKLDYNGFLGAKVVSLSRAGKLPVLDIDGKRIQDSTRIARYLDEHYPEHPLYPVDPIENAQAAVWEDWADESLYWFEVYFRYIDNNAMEQVLDIVCAGRPKYERIAIKAALKVDFALKLRMQGLGRLSYDDIVAEFTLHLDRIEAVLARQDWLVGSERSIADIAVGAQLAEVVRTSQLRDVILARPNLGKWLKRI</sequence>
<evidence type="ECO:0000313" key="4">
    <source>
        <dbReference type="Proteomes" id="UP000253940"/>
    </source>
</evidence>
<reference evidence="3 4" key="1">
    <citation type="submission" date="2018-07" db="EMBL/GenBank/DDBJ databases">
        <title>Genome sequencing of Moraxellaceae gen. HYN0046.</title>
        <authorList>
            <person name="Kim M."/>
            <person name="Yi H."/>
        </authorList>
    </citation>
    <scope>NUCLEOTIDE SEQUENCE [LARGE SCALE GENOMIC DNA]</scope>
    <source>
        <strain evidence="3 4">HYN0046</strain>
    </source>
</reference>
<dbReference type="GO" id="GO:0016740">
    <property type="term" value="F:transferase activity"/>
    <property type="evidence" value="ECO:0007669"/>
    <property type="project" value="UniProtKB-KW"/>
</dbReference>
<evidence type="ECO:0000259" key="2">
    <source>
        <dbReference type="PROSITE" id="PS50405"/>
    </source>
</evidence>
<dbReference type="SFLD" id="SFLDS00019">
    <property type="entry name" value="Glutathione_Transferase_(cytos"/>
    <property type="match status" value="1"/>
</dbReference>
<dbReference type="SUPFAM" id="SSF47616">
    <property type="entry name" value="GST C-terminal domain-like"/>
    <property type="match status" value="1"/>
</dbReference>
<dbReference type="CDD" id="cd00299">
    <property type="entry name" value="GST_C_family"/>
    <property type="match status" value="1"/>
</dbReference>
<dbReference type="Gene3D" id="1.20.1050.10">
    <property type="match status" value="2"/>
</dbReference>
<dbReference type="AlphaFoldDB" id="A0A345PAA1"/>
<dbReference type="InterPro" id="IPR036249">
    <property type="entry name" value="Thioredoxin-like_sf"/>
</dbReference>
<dbReference type="SUPFAM" id="SSF52833">
    <property type="entry name" value="Thioredoxin-like"/>
    <property type="match status" value="1"/>
</dbReference>
<dbReference type="OrthoDB" id="9782992at2"/>
<dbReference type="RefSeq" id="WP_114900318.1">
    <property type="nucleotide sequence ID" value="NZ_CP031222.1"/>
</dbReference>
<dbReference type="InterPro" id="IPR040079">
    <property type="entry name" value="Glutathione_S-Trfase"/>
</dbReference>
<feature type="domain" description="GST N-terminal" evidence="1">
    <location>
        <begin position="3"/>
        <end position="80"/>
    </location>
</feature>
<dbReference type="KEGG" id="mbah:HYN46_16005"/>
<dbReference type="InterPro" id="IPR004045">
    <property type="entry name" value="Glutathione_S-Trfase_N"/>
</dbReference>
<name>A0A345PAA1_9GAMM</name>
<evidence type="ECO:0000313" key="3">
    <source>
        <dbReference type="EMBL" id="AXI04210.1"/>
    </source>
</evidence>
<evidence type="ECO:0000259" key="1">
    <source>
        <dbReference type="PROSITE" id="PS50404"/>
    </source>
</evidence>
<dbReference type="PANTHER" id="PTHR44051:SF9">
    <property type="entry name" value="GLUTATHIONE S-TRANSFERASE 1"/>
    <property type="match status" value="1"/>
</dbReference>
<dbReference type="Proteomes" id="UP000253940">
    <property type="component" value="Chromosome"/>
</dbReference>
<accession>A0A345PAA1</accession>
<dbReference type="PROSITE" id="PS50404">
    <property type="entry name" value="GST_NTER"/>
    <property type="match status" value="1"/>
</dbReference>
<dbReference type="PROSITE" id="PS50405">
    <property type="entry name" value="GST_CTER"/>
    <property type="match status" value="1"/>
</dbReference>